<reference evidence="85" key="11">
    <citation type="submission" date="2022-06" db="EMBL/GenBank/DDBJ databases">
        <title>Complete genomes of Listeria monocytogenes strains L58-55 and 6179.</title>
        <authorList>
            <person name="Schmitz-Esser S."/>
            <person name="Tibbs-Cortes B.W."/>
        </authorList>
    </citation>
    <scope>NUCLEOTIDE SEQUENCE</scope>
    <source>
        <strain evidence="85">L58-55</strain>
    </source>
</reference>
<evidence type="ECO:0000313" key="155">
    <source>
        <dbReference type="Proteomes" id="UP000841561"/>
    </source>
</evidence>
<accession>A0A0D8X139</accession>
<proteinExistence type="predicted"/>
<dbReference type="EMBL" id="AABDGJ010000003">
    <property type="protein sequence ID" value="EAG6990260.1"/>
    <property type="molecule type" value="Genomic_DNA"/>
</dbReference>
<evidence type="ECO:0000313" key="59">
    <source>
        <dbReference type="EMBL" id="EDN8268628.1"/>
    </source>
</evidence>
<dbReference type="Proteomes" id="UP000525068">
    <property type="component" value="Unassembled WGS sequence"/>
</dbReference>
<reference evidence="92 94" key="5">
    <citation type="submission" date="2018-06" db="EMBL/GenBank/DDBJ databases">
        <authorList>
            <consortium name="PulseNet: The National Subtyping Network for Foodborne Disease Surveillance"/>
            <person name="Tarr C.L."/>
            <person name="Trees E."/>
            <person name="Katz L.S."/>
            <person name="Carleton-Romer H.A."/>
            <person name="Stroika S."/>
            <person name="Kucerova Z."/>
            <person name="Roache K.F."/>
            <person name="Sabol A.L."/>
            <person name="Besser J."/>
            <person name="Gerner-Smidt P."/>
        </authorList>
    </citation>
    <scope>NUCLEOTIDE SEQUENCE [LARGE SCALE GENOMIC DNA]</scope>
    <source>
        <strain evidence="3 94">2015L-6227</strain>
        <strain evidence="18 92">PNUSAL000134</strain>
        <strain evidence="8 99">PNUSAL000910</strain>
        <strain evidence="23 102">PNUSAL002180</strain>
        <strain evidence="25 128">PNUSAL002298</strain>
        <strain evidence="45 97">PNUSAL004402</strain>
        <strain evidence="53 118">PNUSAL005666</strain>
        <strain evidence="56 133">PNUSAL005692</strain>
    </source>
</reference>
<protein>
    <submittedName>
        <fullName evidence="73">Uncharacterized protein</fullName>
    </submittedName>
</protein>
<dbReference type="Proteomes" id="UP000840039">
    <property type="component" value="Unassembled WGS sequence"/>
</dbReference>
<dbReference type="EMBL" id="AACKFB010000008">
    <property type="protein sequence ID" value="EAK9427905.1"/>
    <property type="molecule type" value="Genomic_DNA"/>
</dbReference>
<evidence type="ECO:0000313" key="16">
    <source>
        <dbReference type="EMBL" id="EAE1337437.1"/>
    </source>
</evidence>
<dbReference type="Proteomes" id="UP000527632">
    <property type="component" value="Unassembled WGS sequence"/>
</dbReference>
<dbReference type="EMBL" id="AAKHCT010000001">
    <property type="protein sequence ID" value="ECR7121997.1"/>
    <property type="molecule type" value="Genomic_DNA"/>
</dbReference>
<dbReference type="Proteomes" id="UP000455569">
    <property type="component" value="Unassembled WGS sequence"/>
</dbReference>
<dbReference type="EMBL" id="DAAEQL010000008">
    <property type="protein sequence ID" value="HAA8491395.1"/>
    <property type="molecule type" value="Genomic_DNA"/>
</dbReference>
<dbReference type="Proteomes" id="UP000535556">
    <property type="component" value="Unassembled WGS sequence"/>
</dbReference>
<dbReference type="Proteomes" id="UP000548826">
    <property type="component" value="Unassembled WGS sequence"/>
</dbReference>
<evidence type="ECO:0000313" key="20">
    <source>
        <dbReference type="EMBL" id="EAE2896651.1"/>
    </source>
</evidence>
<dbReference type="Proteomes" id="UP000533021">
    <property type="component" value="Unassembled WGS sequence"/>
</dbReference>
<dbReference type="EMBL" id="AAANYR010000001">
    <property type="protein sequence ID" value="EAD5785404.1"/>
    <property type="molecule type" value="Genomic_DNA"/>
</dbReference>
<evidence type="ECO:0000313" key="154">
    <source>
        <dbReference type="Proteomes" id="UP000841146"/>
    </source>
</evidence>
<evidence type="ECO:0000313" key="120">
    <source>
        <dbReference type="Proteomes" id="UP000427828"/>
    </source>
</evidence>
<reference evidence="77 123" key="4">
    <citation type="submission" date="2018-04" db="EMBL/GenBank/DDBJ databases">
        <title>Genome Analysis of a Prevalent Clone of Listeria monocytogenes Sequence Type 87 in China.</title>
        <authorList>
            <person name="Wang Y."/>
        </authorList>
    </citation>
    <scope>NUCLEOTIDE SEQUENCE [LARGE SCALE GENOMIC DNA]</scope>
    <source>
        <strain evidence="77 123">ICDC_LM1523</strain>
    </source>
</reference>
<evidence type="ECO:0000313" key="89">
    <source>
        <dbReference type="Proteomes" id="UP000285054"/>
    </source>
</evidence>
<dbReference type="EMBL" id="AAAQQZ010000001">
    <property type="protein sequence ID" value="EAE1337437.1"/>
    <property type="molecule type" value="Genomic_DNA"/>
</dbReference>
<evidence type="ECO:0000313" key="147">
    <source>
        <dbReference type="Proteomes" id="UP000548278"/>
    </source>
</evidence>
<evidence type="ECO:0000313" key="135">
    <source>
        <dbReference type="Proteomes" id="UP000522199"/>
    </source>
</evidence>
<dbReference type="EMBL" id="AABEKY010000004">
    <property type="protein sequence ID" value="EAG9387753.1"/>
    <property type="molecule type" value="Genomic_DNA"/>
</dbReference>
<evidence type="ECO:0000313" key="158">
    <source>
        <dbReference type="Proteomes" id="UP000845014"/>
    </source>
</evidence>
<dbReference type="Proteomes" id="UP000470497">
    <property type="component" value="Unassembled WGS sequence"/>
</dbReference>
<evidence type="ECO:0000313" key="93">
    <source>
        <dbReference type="Proteomes" id="UP000337746"/>
    </source>
</evidence>
<dbReference type="Proteomes" id="UP000354255">
    <property type="component" value="Unassembled WGS sequence"/>
</dbReference>
<evidence type="ECO:0000313" key="18">
    <source>
        <dbReference type="EMBL" id="EAE2353184.1"/>
    </source>
</evidence>
<dbReference type="EMBL" id="AABAIH010000001">
    <property type="protein sequence ID" value="EAG0993314.1"/>
    <property type="molecule type" value="Genomic_DNA"/>
</dbReference>
<dbReference type="Proteomes" id="UP000423131">
    <property type="component" value="Unassembled WGS sequence"/>
</dbReference>
<evidence type="ECO:0000313" key="74">
    <source>
        <dbReference type="EMBL" id="HAC1754719.1"/>
    </source>
</evidence>
<evidence type="ECO:0000313" key="4">
    <source>
        <dbReference type="EMBL" id="EAC5549270.1"/>
    </source>
</evidence>
<evidence type="ECO:0000313" key="125">
    <source>
        <dbReference type="Proteomes" id="UP000467347"/>
    </source>
</evidence>
<dbReference type="EMBL" id="AABGFX010000006">
    <property type="protein sequence ID" value="EAH3127423.1"/>
    <property type="molecule type" value="Genomic_DNA"/>
</dbReference>
<dbReference type="EMBL" id="DAAJCS010000009">
    <property type="protein sequence ID" value="HAC0013761.1"/>
    <property type="molecule type" value="Genomic_DNA"/>
</dbReference>
<evidence type="ECO:0000313" key="146">
    <source>
        <dbReference type="Proteomes" id="UP000546397"/>
    </source>
</evidence>
<dbReference type="EMBL" id="AAAJWF010000001">
    <property type="protein sequence ID" value="EAC7479356.1"/>
    <property type="molecule type" value="Genomic_DNA"/>
</dbReference>
<evidence type="ECO:0000313" key="39">
    <source>
        <dbReference type="EMBL" id="EAH0251263.1"/>
    </source>
</evidence>
<dbReference type="Proteomes" id="UP000358545">
    <property type="component" value="Unassembled WGS sequence"/>
</dbReference>
<dbReference type="EMBL" id="AACKDQ010000016">
    <property type="protein sequence ID" value="EAK9317104.1"/>
    <property type="molecule type" value="Genomic_DNA"/>
</dbReference>
<dbReference type="Proteomes" id="UP000478945">
    <property type="component" value="Unassembled WGS sequence"/>
</dbReference>
<evidence type="ECO:0000313" key="72">
    <source>
        <dbReference type="EMBL" id="HAC0013761.1"/>
    </source>
</evidence>
<dbReference type="EMBL" id="AAJEKY010000006">
    <property type="protein sequence ID" value="ECL0131442.1"/>
    <property type="molecule type" value="Genomic_DNA"/>
</dbReference>
<evidence type="ECO:0000313" key="104">
    <source>
        <dbReference type="Proteomes" id="UP000365297"/>
    </source>
</evidence>
<dbReference type="Proteomes" id="UP000467536">
    <property type="component" value="Unassembled WGS sequence"/>
</dbReference>
<evidence type="ECO:0000313" key="94">
    <source>
        <dbReference type="Proteomes" id="UP000339309"/>
    </source>
</evidence>
<dbReference type="Proteomes" id="UP000427828">
    <property type="component" value="Unassembled WGS sequence"/>
</dbReference>
<dbReference type="EMBL" id="AANDSR010000001">
    <property type="protein sequence ID" value="EDN9835464.1"/>
    <property type="molecule type" value="Genomic_DNA"/>
</dbReference>
<evidence type="ECO:0000313" key="107">
    <source>
        <dbReference type="Proteomes" id="UP000371553"/>
    </source>
</evidence>
<evidence type="ECO:0000313" key="95">
    <source>
        <dbReference type="Proteomes" id="UP000344343"/>
    </source>
</evidence>
<evidence type="ECO:0000313" key="40">
    <source>
        <dbReference type="EMBL" id="EAH1615537.1"/>
    </source>
</evidence>
<dbReference type="Proteomes" id="UP000522199">
    <property type="component" value="Unassembled WGS sequence"/>
</dbReference>
<evidence type="ECO:0000313" key="98">
    <source>
        <dbReference type="Proteomes" id="UP000352246"/>
    </source>
</evidence>
<dbReference type="Proteomes" id="UP000548278">
    <property type="component" value="Unassembled WGS sequence"/>
</dbReference>
<dbReference type="EMBL" id="AAAIXK010000001">
    <property type="protein sequence ID" value="EAC5549270.1"/>
    <property type="molecule type" value="Genomic_DNA"/>
</dbReference>
<evidence type="ECO:0000313" key="26">
    <source>
        <dbReference type="EMBL" id="EAG2085945.1"/>
    </source>
</evidence>
<dbReference type="EMBL" id="AAAJKI010000005">
    <property type="protein sequence ID" value="EAC6547375.1"/>
    <property type="molecule type" value="Genomic_DNA"/>
</dbReference>
<dbReference type="EMBL" id="AABBYJ010000001">
    <property type="protein sequence ID" value="EAG4329696.1"/>
    <property type="molecule type" value="Genomic_DNA"/>
</dbReference>
<dbReference type="Proteomes" id="UP000841561">
    <property type="component" value="Unassembled WGS sequence"/>
</dbReference>
<evidence type="ECO:0000313" key="9">
    <source>
        <dbReference type="EMBL" id="EAD1183923.1"/>
    </source>
</evidence>
<dbReference type="Proteomes" id="UP000517258">
    <property type="component" value="Unassembled WGS sequence"/>
</dbReference>
<evidence type="ECO:0000313" key="137">
    <source>
        <dbReference type="Proteomes" id="UP000525850"/>
    </source>
</evidence>
<evidence type="ECO:0000313" key="136">
    <source>
        <dbReference type="Proteomes" id="UP000525068"/>
    </source>
</evidence>
<dbReference type="EMBL" id="AABAYG010000001">
    <property type="protein sequence ID" value="EAG2244294.1"/>
    <property type="molecule type" value="Genomic_DNA"/>
</dbReference>
<dbReference type="Proteomes" id="UP000525850">
    <property type="component" value="Unassembled WGS sequence"/>
</dbReference>
<reference evidence="80 159" key="1">
    <citation type="submission" date="2016-09" db="EMBL/GenBank/DDBJ databases">
        <title>100K Listeria isolates.</title>
        <authorList>
            <person name="Chen P."/>
            <person name="Weimer B.C."/>
            <person name="Kong N."/>
            <person name="Huang B."/>
        </authorList>
    </citation>
    <scope>NUCLEOTIDE SEQUENCE [LARGE SCALE GENOMIC DNA]</scope>
    <source>
        <strain evidence="80 159">BCW_2383</strain>
    </source>
</reference>
<evidence type="ECO:0000313" key="24">
    <source>
        <dbReference type="EMBL" id="EAG0993314.1"/>
    </source>
</evidence>
<evidence type="ECO:0000313" key="70">
    <source>
        <dbReference type="EMBL" id="HAB8556624.1"/>
    </source>
</evidence>
<reference evidence="134 136" key="8">
    <citation type="submission" date="2019-04" db="EMBL/GenBank/DDBJ databases">
        <authorList>
            <person name="Ashton P.M."/>
            <person name="Dallman T."/>
            <person name="Nair S."/>
            <person name="De Pinna E."/>
            <person name="Peters T."/>
            <person name="Grant K."/>
        </authorList>
    </citation>
    <scope>NUCLEOTIDE SEQUENCE [LARGE SCALE GENOMIC DNA]</scope>
    <source>
        <strain evidence="41 142">282333</strain>
        <strain evidence="43 141">282352</strain>
        <strain evidence="36 146">289003</strain>
        <strain evidence="39 150">406731</strain>
        <strain evidence="37 148">429821</strain>
        <strain evidence="40 136">562417</strain>
        <strain evidence="42 140">562428</strain>
        <strain evidence="38 134">563356</strain>
        <strain evidence="2 117">688377</strain>
        <strain evidence="52 130">760311</strain>
        <strain evidence="62 126">788324</strain>
        <strain evidence="60 122">833351</strain>
        <strain evidence="63 127">883775</strain>
        <strain evidence="19">RL15000161</strain>
        <strain evidence="20">RL15000271</strain>
        <strain evidence="21">RL15000286</strain>
        <strain evidence="22">RL15000440</strain>
    </source>
</reference>
<dbReference type="Proteomes" id="UP000344343">
    <property type="component" value="Unassembled WGS sequence"/>
</dbReference>
<reference evidence="87 88" key="2">
    <citation type="journal article" date="2018" name="BMC Genomics">
        <title>Genes significantly associated with lineage II food isolates of Listeria monocytogenes.</title>
        <authorList>
            <person name="Pirone-Davies C."/>
            <person name="Chen Y."/>
            <person name="Pightling A."/>
            <person name="Ryan G."/>
            <person name="Wang Y."/>
            <person name="Yao K."/>
            <person name="Hoffmann M."/>
            <person name="Allard M.W."/>
        </authorList>
    </citation>
    <scope>NUCLEOTIDE SEQUENCE [LARGE SCALE GENOMIC DNA]</scope>
    <source>
        <strain evidence="84 88">CFSAN028761</strain>
        <strain evidence="82 89">PNUSAL000190</strain>
        <strain evidence="83 87">PNUSAL000550</strain>
    </source>
</reference>
<evidence type="ECO:0000313" key="99">
    <source>
        <dbReference type="Proteomes" id="UP000354255"/>
    </source>
</evidence>
<evidence type="ECO:0000313" key="30">
    <source>
        <dbReference type="EMBL" id="EAG4329696.1"/>
    </source>
</evidence>
<dbReference type="Proteomes" id="UP000840567">
    <property type="component" value="Unassembled WGS sequence"/>
</dbReference>
<reference evidence="79 145" key="10">
    <citation type="submission" date="2020-06" db="EMBL/GenBank/DDBJ databases">
        <title>Two Listeria outbreaks in Switzerland in 2018 and 2020.</title>
        <authorList>
            <person name="Stevens M.J.A."/>
            <person name="Bloemberg G."/>
            <person name="Nusch-Inderbinnen M."/>
            <person name="Stephan R."/>
        </authorList>
    </citation>
    <scope>NUCLEOTIDE SEQUENCE [LARGE SCALE GENOMIC DNA]</scope>
    <source>
        <strain evidence="79 145">N18-0707</strain>
    </source>
</reference>
<dbReference type="Proteomes" id="UP000339309">
    <property type="component" value="Unassembled WGS sequence"/>
</dbReference>
<dbReference type="Proteomes" id="UP000403352">
    <property type="component" value="Unassembled WGS sequence"/>
</dbReference>
<evidence type="ECO:0000313" key="67">
    <source>
        <dbReference type="EMBL" id="HAB7364103.1"/>
    </source>
</evidence>
<evidence type="ECO:0000313" key="145">
    <source>
        <dbReference type="Proteomes" id="UP000544530"/>
    </source>
</evidence>
<evidence type="ECO:0000313" key="82">
    <source>
        <dbReference type="EMBL" id="RJZ24045.1"/>
    </source>
</evidence>
<dbReference type="Proteomes" id="UP000331186">
    <property type="component" value="Unassembled WGS sequence"/>
</dbReference>
<evidence type="ECO:0000313" key="152">
    <source>
        <dbReference type="Proteomes" id="UP000840197"/>
    </source>
</evidence>
<evidence type="ECO:0000313" key="103">
    <source>
        <dbReference type="Proteomes" id="UP000364988"/>
    </source>
</evidence>
<dbReference type="EMBL" id="AAAREG010000001">
    <property type="protein sequence ID" value="EAE2353184.1"/>
    <property type="molecule type" value="Genomic_DNA"/>
</dbReference>
<evidence type="ECO:0000313" key="102">
    <source>
        <dbReference type="Proteomes" id="UP000358545"/>
    </source>
</evidence>
<evidence type="ECO:0000313" key="151">
    <source>
        <dbReference type="Proteomes" id="UP000566721"/>
    </source>
</evidence>
<evidence type="ECO:0000313" key="28">
    <source>
        <dbReference type="EMBL" id="EAG2514030.1"/>
    </source>
</evidence>
<dbReference type="EMBL" id="RCRQ01000003">
    <property type="protein sequence ID" value="MCO38295.1"/>
    <property type="molecule type" value="Genomic_DNA"/>
</dbReference>
<dbReference type="EMBL" id="MJTJ01000023">
    <property type="protein sequence ID" value="OET47992.1"/>
    <property type="molecule type" value="Genomic_DNA"/>
</dbReference>
<evidence type="ECO:0000313" key="56">
    <source>
        <dbReference type="EMBL" id="ECY9782160.1"/>
    </source>
</evidence>
<dbReference type="Proteomes" id="UP000467347">
    <property type="component" value="Unassembled WGS sequence"/>
</dbReference>
<dbReference type="EMBL" id="AALAQH010000001">
    <property type="protein sequence ID" value="ECX6923543.1"/>
    <property type="molecule type" value="Genomic_DNA"/>
</dbReference>
<evidence type="ECO:0000313" key="8">
    <source>
        <dbReference type="EMBL" id="EAC9039855.1"/>
    </source>
</evidence>
<dbReference type="Proteomes" id="UP000371553">
    <property type="component" value="Unassembled WGS sequence"/>
</dbReference>
<dbReference type="Proteomes" id="UP000388699">
    <property type="component" value="Unassembled WGS sequence"/>
</dbReference>
<dbReference type="EMBL" id="AABFMV010000006">
    <property type="protein sequence ID" value="EAH1615537.1"/>
    <property type="molecule type" value="Genomic_DNA"/>
</dbReference>
<name>A0A0D8X139_LISMN</name>
<dbReference type="Proteomes" id="UP000528151">
    <property type="component" value="Unassembled WGS sequence"/>
</dbReference>
<dbReference type="EMBL" id="AAARLF010000001">
    <property type="protein sequence ID" value="EAE2896651.1"/>
    <property type="molecule type" value="Genomic_DNA"/>
</dbReference>
<evidence type="ECO:0000313" key="32">
    <source>
        <dbReference type="EMBL" id="EAG6168063.1"/>
    </source>
</evidence>
<evidence type="ECO:0000313" key="2">
    <source>
        <dbReference type="EMBL" id="EAC4483269.1"/>
    </source>
</evidence>
<dbReference type="Proteomes" id="UP000378540">
    <property type="component" value="Unassembled WGS sequence"/>
</dbReference>
<evidence type="ECO:0000313" key="112">
    <source>
        <dbReference type="Proteomes" id="UP000389283"/>
    </source>
</evidence>
<evidence type="ECO:0000313" key="38">
    <source>
        <dbReference type="EMBL" id="EAH0218682.1"/>
    </source>
</evidence>
<evidence type="ECO:0000313" key="41">
    <source>
        <dbReference type="EMBL" id="EAH2281133.1"/>
    </source>
</evidence>
<dbReference type="EMBL" id="DAAHYZ010000004">
    <property type="protein sequence ID" value="HAB7721636.1"/>
    <property type="molecule type" value="Genomic_DNA"/>
</dbReference>
<dbReference type="EMBL" id="DAAIJL010000003">
    <property type="protein sequence ID" value="HAB8556624.1"/>
    <property type="molecule type" value="Genomic_DNA"/>
</dbReference>
<evidence type="ECO:0000313" key="109">
    <source>
        <dbReference type="Proteomes" id="UP000378540"/>
    </source>
</evidence>
<dbReference type="Proteomes" id="UP000355989">
    <property type="component" value="Unassembled WGS sequence"/>
</dbReference>
<evidence type="ECO:0000313" key="42">
    <source>
        <dbReference type="EMBL" id="EAH3127423.1"/>
    </source>
</evidence>
<dbReference type="Proteomes" id="UP000842809">
    <property type="component" value="Unassembled WGS sequence"/>
</dbReference>
<evidence type="ECO:0000313" key="68">
    <source>
        <dbReference type="EMBL" id="HAB7721636.1"/>
    </source>
</evidence>
<evidence type="ECO:0000313" key="122">
    <source>
        <dbReference type="Proteomes" id="UP000458487"/>
    </source>
</evidence>
<evidence type="ECO:0000313" key="139">
    <source>
        <dbReference type="Proteomes" id="UP000528151"/>
    </source>
</evidence>
<dbReference type="Proteomes" id="UP000368512">
    <property type="component" value="Unassembled WGS sequence"/>
</dbReference>
<evidence type="ECO:0000313" key="110">
    <source>
        <dbReference type="Proteomes" id="UP000379076"/>
    </source>
</evidence>
<evidence type="ECO:0000313" key="37">
    <source>
        <dbReference type="EMBL" id="EAG9857370.1"/>
    </source>
</evidence>
<evidence type="ECO:0000313" key="132">
    <source>
        <dbReference type="Proteomes" id="UP000484022"/>
    </source>
</evidence>
<dbReference type="EMBL" id="AAISWI010000005">
    <property type="protein sequence ID" value="ECH7211037.1"/>
    <property type="molecule type" value="Genomic_DNA"/>
</dbReference>
<dbReference type="Proteomes" id="UP000840569">
    <property type="component" value="Unassembled WGS sequence"/>
</dbReference>
<evidence type="ECO:0000313" key="27">
    <source>
        <dbReference type="EMBL" id="EAG2244294.1"/>
    </source>
</evidence>
<evidence type="ECO:0000313" key="121">
    <source>
        <dbReference type="Proteomes" id="UP000455569"/>
    </source>
</evidence>
<dbReference type="EMBL" id="DAAEEB010000004">
    <property type="protein sequence ID" value="HAA8053137.1"/>
    <property type="molecule type" value="Genomic_DNA"/>
</dbReference>
<evidence type="ECO:0000313" key="29">
    <source>
        <dbReference type="EMBL" id="EAG2997883.1"/>
    </source>
</evidence>
<dbReference type="Proteomes" id="UP000336166">
    <property type="component" value="Unassembled WGS sequence"/>
</dbReference>
<dbReference type="Proteomes" id="UP000467247">
    <property type="component" value="Unassembled WGS sequence"/>
</dbReference>
<dbReference type="EMBL" id="CP098507">
    <property type="protein sequence ID" value="UUJ80486.1"/>
    <property type="molecule type" value="Genomic_DNA"/>
</dbReference>
<evidence type="ECO:0000313" key="79">
    <source>
        <dbReference type="EMBL" id="NYA00492.1"/>
    </source>
</evidence>
<evidence type="ECO:0000313" key="105">
    <source>
        <dbReference type="Proteomes" id="UP000368512"/>
    </source>
</evidence>
<evidence type="ECO:0000313" key="129">
    <source>
        <dbReference type="Proteomes" id="UP000478704"/>
    </source>
</evidence>
<evidence type="ECO:0000313" key="127">
    <source>
        <dbReference type="Proteomes" id="UP000470497"/>
    </source>
</evidence>
<dbReference type="EMBL" id="AABEMN010000014">
    <property type="protein sequence ID" value="EAG9520146.1"/>
    <property type="molecule type" value="Genomic_DNA"/>
</dbReference>
<evidence type="ECO:0000313" key="149">
    <source>
        <dbReference type="Proteomes" id="UP000549379"/>
    </source>
</evidence>
<evidence type="ECO:0000313" key="19">
    <source>
        <dbReference type="EMBL" id="EAE2660403.1"/>
    </source>
</evidence>
<evidence type="ECO:0000313" key="133">
    <source>
        <dbReference type="Proteomes" id="UP000489121"/>
    </source>
</evidence>
<dbReference type="Proteomes" id="UP000393182">
    <property type="component" value="Unassembled WGS sequence"/>
</dbReference>
<dbReference type="Proteomes" id="UP000852906">
    <property type="component" value="Unassembled WGS sequence"/>
</dbReference>
<evidence type="ECO:0000313" key="61">
    <source>
        <dbReference type="EMBL" id="EDN9835464.1"/>
    </source>
</evidence>
<evidence type="ECO:0000313" key="13">
    <source>
        <dbReference type="EMBL" id="EAD8144517.1"/>
    </source>
</evidence>
<evidence type="ECO:0000313" key="49">
    <source>
        <dbReference type="EMBL" id="ECB9514883.1"/>
    </source>
</evidence>
<gene>
    <name evidence="24" type="ORF">A3R20_01650</name>
    <name evidence="23" type="ORF">A8L61_05345</name>
    <name evidence="34" type="ORF">AB917_06625</name>
    <name evidence="3" type="ORF">ABZ57_01790</name>
    <name evidence="84" type="ORF">AE233_01956</name>
    <name evidence="33" type="ORF">AF817_04705</name>
    <name evidence="81" type="ORF">AJL21_11025</name>
    <name evidence="80" type="ORF">AJL21_16040</name>
    <name evidence="5" type="ORF">AP104_11080</name>
    <name evidence="15" type="ORF">APD94_05020</name>
    <name evidence="17" type="ORF">ARR48_05005</name>
    <name evidence="16" type="ORF">ART25_00685</name>
    <name evidence="4" type="ORF">ARY78_02350</name>
    <name evidence="28" type="ORF">B1N52_02565</name>
    <name evidence="27" type="ORF">B1S26_02630</name>
    <name evidence="1" type="ORF">B4X68_07465</name>
    <name evidence="29" type="ORF">B5K54_11380</name>
    <name evidence="25" type="ORF">BB997_01525</name>
    <name evidence="54" type="ORF">BCZ19_02595</name>
    <name evidence="26" type="ORF">BCZ21_01635</name>
    <name evidence="85" type="ORF">BES38_04565</name>
    <name evidence="31" type="ORF">CA369_02760</name>
    <name evidence="30" type="ORF">CAV64_00315</name>
    <name evidence="13" type="ORF">CD20_00375</name>
    <name evidence="35" type="ORF">CW845_09675</name>
    <name evidence="40" type="ORF">D4271_08965</name>
    <name evidence="41" type="ORF">D4920_03530</name>
    <name evidence="36" type="ORF">D4B11_10220</name>
    <name evidence="37" type="ORF">D4C60_10230</name>
    <name evidence="38" type="ORF">D4D89_10170</name>
    <name evidence="39" type="ORF">D4U23_02555</name>
    <name evidence="42" type="ORF">D5M70_08905</name>
    <name evidence="43" type="ORF">D5N24_00840</name>
    <name evidence="45" type="ORF">D7104_07290</name>
    <name evidence="77" type="ORF">DCK61_02770</name>
    <name evidence="32" type="ORF">DCT16_01520</name>
    <name evidence="14" type="ORF">DG57_11260</name>
    <name evidence="78" type="ORF">DOV25_07495</name>
    <name evidence="7" type="ORF">DQ70_01500</name>
    <name evidence="6" type="ORF">DU018_03235</name>
    <name evidence="82" type="ORF">DYZ50_00050</name>
    <name evidence="83" type="ORF">DYZ80_00467</name>
    <name evidence="2" type="ORF">E0I39_10235</name>
    <name evidence="19" type="ORF">E1V33_09555</name>
    <name evidence="20" type="ORF">E1W43_01630</name>
    <name evidence="21" type="ORF">E1W56_01785</name>
    <name evidence="22" type="ORF">E1X78_02360</name>
    <name evidence="44" type="ORF">E5F58_02615</name>
    <name evidence="12" type="ORF">EX365_02375</name>
    <name evidence="11" type="ORF">EXZ73_09480</name>
    <name evidence="53" type="ORF">F1788_04635</name>
    <name evidence="55" type="ORF">F6436_04165</name>
    <name evidence="56" type="ORF">F6515_04070</name>
    <name evidence="46" type="ORF">FA835_08325</name>
    <name evidence="47" type="ORF">FC284_06090</name>
    <name evidence="52" type="ORF">FJU19_10075</name>
    <name evidence="49" type="ORF">FLQ97_14270</name>
    <name evidence="48" type="ORF">FLR03_10490</name>
    <name evidence="50" type="ORF">FNX40_12130</name>
    <name evidence="51" type="ORF">FPL45_06780</name>
    <name evidence="62" type="ORF">FV747_05290</name>
    <name evidence="64" type="ORF">G3O21_000831</name>
    <name evidence="63" type="ORF">G3R95_001502</name>
    <name evidence="57" type="ORF">GCV64_04650</name>
    <name evidence="65" type="ORF">GHH22_08215</name>
    <name evidence="66" type="ORF">GHO09_12835</name>
    <name evidence="60" type="ORF">GI230_02745</name>
    <name evidence="74" type="ORF">GI949_07005</name>
    <name evidence="61" type="ORF">GJW51_02150</name>
    <name evidence="58" type="ORF">GQG13_01710</name>
    <name evidence="59" type="ORF">GT011_04670</name>
    <name evidence="67" type="ORF">GYO01_08295</name>
    <name evidence="68" type="ORF">GYP27_06580</name>
    <name evidence="69" type="ORF">GYR60_01645</name>
    <name evidence="70" type="ORF">GYS09_04870</name>
    <name evidence="71" type="ORF">GYU24_05055</name>
    <name evidence="72" type="ORF">GYX23_12255</name>
    <name evidence="73" type="ORF">GYY14_01630</name>
    <name evidence="75" type="ORF">GZK27_02780</name>
    <name evidence="76" type="ORF">HQN34_000438</name>
    <name evidence="79" type="ORF">HZJ64_01500</name>
    <name evidence="8" type="ORF">KV70_06530</name>
    <name evidence="9" type="ORF">QD52_02365</name>
    <name evidence="10" type="ORF">UI29_02395</name>
    <name evidence="18" type="ORF">Y261_02340</name>
</gene>
<evidence type="ECO:0000313" key="84">
    <source>
        <dbReference type="EMBL" id="RKC01694.1"/>
    </source>
</evidence>
<dbReference type="EMBL" id="AAHZFY010000045">
    <property type="protein sequence ID" value="ECB9514883.1"/>
    <property type="molecule type" value="Genomic_DNA"/>
</dbReference>
<evidence type="ECO:0000313" key="50">
    <source>
        <dbReference type="EMBL" id="ECC1557549.1"/>
    </source>
</evidence>
<dbReference type="Proteomes" id="UP000365297">
    <property type="component" value="Unassembled WGS sequence"/>
</dbReference>
<dbReference type="Proteomes" id="UP000269407">
    <property type="component" value="Unassembled WGS sequence"/>
</dbReference>
<evidence type="ECO:0000313" key="114">
    <source>
        <dbReference type="Proteomes" id="UP000403352"/>
    </source>
</evidence>
<dbReference type="Proteomes" id="UP000383365">
    <property type="component" value="Unassembled WGS sequence"/>
</dbReference>
<evidence type="ECO:0000313" key="138">
    <source>
        <dbReference type="Proteomes" id="UP000527632"/>
    </source>
</evidence>
<evidence type="ECO:0000313" key="91">
    <source>
        <dbReference type="Proteomes" id="UP000335978"/>
    </source>
</evidence>
<evidence type="ECO:0000313" key="108">
    <source>
        <dbReference type="Proteomes" id="UP000376505"/>
    </source>
</evidence>
<dbReference type="Proteomes" id="UP000566721">
    <property type="component" value="Unassembled WGS sequence"/>
</dbReference>
<evidence type="ECO:0000313" key="76">
    <source>
        <dbReference type="EMBL" id="HAJ9592270.1"/>
    </source>
</evidence>
<dbReference type="Proteomes" id="UP000406081">
    <property type="component" value="Unassembled WGS sequence"/>
</dbReference>
<dbReference type="EMBL" id="QXLS01000001">
    <property type="protein sequence ID" value="RKA10935.1"/>
    <property type="molecule type" value="Genomic_DNA"/>
</dbReference>
<dbReference type="EMBL" id="AALEDS010000002">
    <property type="protein sequence ID" value="ECY6543518.1"/>
    <property type="molecule type" value="Genomic_DNA"/>
</dbReference>
<dbReference type="EMBL" id="JACAVN010000001">
    <property type="protein sequence ID" value="NYA00492.1"/>
    <property type="molecule type" value="Genomic_DNA"/>
</dbReference>
<dbReference type="EMBL" id="AAAIJX010000006">
    <property type="protein sequence ID" value="EAC4483269.1"/>
    <property type="molecule type" value="Genomic_DNA"/>
</dbReference>
<reference evidence="152 153" key="3">
    <citation type="journal article" date="2018" name="Genome Biol.">
        <title>SKESA: strategic k-mer extension for scrupulous assemblies.</title>
        <authorList>
            <person name="Souvorov A."/>
            <person name="Agarwala R."/>
            <person name="Lipman D.J."/>
        </authorList>
    </citation>
    <scope>NUCLEOTIDE SEQUENCE [LARGE SCALE GENOMIC DNA]</scope>
    <source>
        <strain evidence="65">09CEB371LM</strain>
        <strain evidence="76">2017-325981-023-01</strain>
        <strain evidence="70 157">CFIAFB20100120</strain>
        <strain evidence="69 152">CFIAFB20130012</strain>
        <strain evidence="68">CFIAFB20140010</strain>
        <strain evidence="71">CFIAFB20160038</strain>
        <strain evidence="67 158">CFIAFB20160079</strain>
        <strain evidence="73">CFIAFB20170037</strain>
        <strain evidence="72 154">CFIAFB20170045</strain>
        <strain evidence="74 156">DMG1500109</strain>
        <strain evidence="75 155">LiDS0115</strain>
        <strain evidence="66">Sam_F526FDD3-C0F7-43DB-B204-E231FEF9C926</strain>
    </source>
</reference>
<evidence type="ECO:0000313" key="23">
    <source>
        <dbReference type="EMBL" id="EAG0866705.1"/>
    </source>
</evidence>
<dbReference type="Proteomes" id="UP000478704">
    <property type="component" value="Unassembled WGS sequence"/>
</dbReference>
<evidence type="ECO:0000313" key="3">
    <source>
        <dbReference type="EMBL" id="EAC4551210.1"/>
    </source>
</evidence>
<dbReference type="EMBL" id="AAANYN010000013">
    <property type="protein sequence ID" value="EAD5774517.1"/>
    <property type="molecule type" value="Genomic_DNA"/>
</dbReference>
<dbReference type="EMBL" id="AAAPCR010000001">
    <property type="protein sequence ID" value="EAD8144517.1"/>
    <property type="molecule type" value="Genomic_DNA"/>
</dbReference>
<evidence type="ECO:0000313" key="36">
    <source>
        <dbReference type="EMBL" id="EAG9520146.1"/>
    </source>
</evidence>
<dbReference type="Proteomes" id="UP000484022">
    <property type="component" value="Unassembled WGS sequence"/>
</dbReference>
<dbReference type="Proteomes" id="UP000364988">
    <property type="component" value="Unassembled WGS sequence"/>
</dbReference>
<dbReference type="Proteomes" id="UP000566597">
    <property type="component" value="Unassembled WGS sequence"/>
</dbReference>
<dbReference type="Proteomes" id="UP000530452">
    <property type="component" value="Unassembled WGS sequence"/>
</dbReference>
<dbReference type="EMBL" id="AAARIE010000010">
    <property type="protein sequence ID" value="EAE2660403.1"/>
    <property type="molecule type" value="Genomic_DNA"/>
</dbReference>
<dbReference type="Proteomes" id="UP000540117">
    <property type="component" value="Unassembled WGS sequence"/>
</dbReference>
<evidence type="ECO:0000313" key="117">
    <source>
        <dbReference type="Proteomes" id="UP000413786"/>
    </source>
</evidence>
<evidence type="ECO:0000313" key="143">
    <source>
        <dbReference type="Proteomes" id="UP000535556"/>
    </source>
</evidence>
<dbReference type="KEGG" id="lmom:IJ09_06440"/>
<evidence type="ECO:0000313" key="124">
    <source>
        <dbReference type="Proteomes" id="UP000467247"/>
    </source>
</evidence>
<evidence type="ECO:0000313" key="75">
    <source>
        <dbReference type="EMBL" id="HAC3054433.1"/>
    </source>
</evidence>
<dbReference type="EMBL" id="AANPAU010000002">
    <property type="protein sequence ID" value="EDP8513432.1"/>
    <property type="molecule type" value="Genomic_DNA"/>
</dbReference>
<dbReference type="EMBL" id="AAMGHX010000001">
    <property type="protein sequence ID" value="EDH0840380.1"/>
    <property type="molecule type" value="Genomic_DNA"/>
</dbReference>
<evidence type="ECO:0000313" key="12">
    <source>
        <dbReference type="EMBL" id="EAD5785404.1"/>
    </source>
</evidence>
<evidence type="ECO:0000313" key="100">
    <source>
        <dbReference type="Proteomes" id="UP000355989"/>
    </source>
</evidence>
<reference evidence="73" key="9">
    <citation type="submission" date="2020-01" db="EMBL/GenBank/DDBJ databases">
        <authorList>
            <consortium name="NCBI Pathogen Detection Project"/>
        </authorList>
    </citation>
    <scope>NUCLEOTIDE SEQUENCE</scope>
    <source>
        <strain evidence="65">09CEB371LM</strain>
        <strain evidence="76">2017-325981-023-01</strain>
        <strain evidence="70">CFIAFB20100120</strain>
        <strain evidence="69">CFIAFB20130012</strain>
        <strain evidence="68">CFIAFB20140010</strain>
        <strain evidence="71">CFIAFB20160038</strain>
        <strain evidence="67">CFIAFB20160079</strain>
        <strain evidence="73">CFIAFB20170037</strain>
        <strain evidence="72">CFIAFB20170045</strain>
        <strain evidence="74">DMG1500109</strain>
        <strain evidence="75">LiDS0115</strain>
        <strain evidence="66">Sam_F526FDD3-C0F7-43DB-B204-E231FEF9C926</strain>
    </source>
</reference>
<evidence type="ECO:0000313" key="159">
    <source>
        <dbReference type="Proteomes" id="UP000852906"/>
    </source>
</evidence>
<evidence type="ECO:0000313" key="142">
    <source>
        <dbReference type="Proteomes" id="UP000533021"/>
    </source>
</evidence>
<evidence type="ECO:0000313" key="73">
    <source>
        <dbReference type="EMBL" id="HAC0274062.1"/>
    </source>
</evidence>
<evidence type="ECO:0000313" key="55">
    <source>
        <dbReference type="EMBL" id="ECY6543518.1"/>
    </source>
</evidence>
<dbReference type="Proteomes" id="UP000379076">
    <property type="component" value="Unassembled WGS sequence"/>
</dbReference>
<dbReference type="RefSeq" id="WP_003721894.1">
    <property type="nucleotide sequence ID" value="NC_021823.1"/>
</dbReference>
<reference evidence="116 135" key="7">
    <citation type="submission" date="2019-04" db="EMBL/GenBank/DDBJ databases">
        <authorList>
            <consortium name="GenomeTrakr network: Whole genome sequencing for foodborne pathogen traceback"/>
        </authorList>
    </citation>
    <scope>NUCLEOTIDE SEQUENCE [LARGE SCALE GENOMIC DNA]</scope>
    <source>
        <strain evidence="34 147">CFSAN004300</strain>
        <strain evidence="35 135">CFSAN072474</strain>
        <strain evidence="55 103">FLAG-55987</strain>
        <strain evidence="33 143">NRRL B-33244</strain>
        <strain evidence="46 116">PHLUSALM00088</strain>
    </source>
</reference>
<evidence type="ECO:0000313" key="81">
    <source>
        <dbReference type="EMBL" id="OET48795.1"/>
    </source>
</evidence>
<dbReference type="Proteomes" id="UP000356407">
    <property type="component" value="Unassembled WGS sequence"/>
</dbReference>
<dbReference type="EMBL" id="AABDDO010000001">
    <property type="protein sequence ID" value="EAG6762523.1"/>
    <property type="molecule type" value="Genomic_DNA"/>
</dbReference>
<dbReference type="KEGG" id="lmoe:BN418_0898"/>
<evidence type="ECO:0000313" key="66">
    <source>
        <dbReference type="EMBL" id="HAA8491395.1"/>
    </source>
</evidence>
<reference evidence="93 96" key="6">
    <citation type="submission" date="2018-06" db="EMBL/GenBank/DDBJ databases">
        <authorList>
            <consortium name="GenomeTrakr: Next Generation Sequencing Network for Food Pathogen Tracability"/>
        </authorList>
    </citation>
    <scope>NUCLEOTIDE SEQUENCE [LARGE SCALE GENOMIC DNA]</scope>
    <source>
        <strain evidence="29 149">10B02965A-1</strain>
        <strain evidence="24 115">ARS-CC9329</strain>
        <strain evidence="14 111">CFSAN008016</strain>
        <strain evidence="7 105">CFSAN008042</strain>
        <strain evidence="1 101">CFSAN060999</strain>
        <strain evidence="31 139">CFSAN063727</strain>
        <strain evidence="57 91">CFSAN085184</strain>
        <strain evidence="58 121">CFSAN102901</strain>
        <strain evidence="17 106">FDA00006304</strain>
        <strain evidence="16 110">FDA00006494</strain>
        <strain evidence="4 104">FDA00007096</strain>
        <strain evidence="9 114">FDA00008584</strain>
        <strain evidence="5 109">FDA00009539</strain>
        <strain evidence="27">FDA00011243</strain>
        <strain evidence="78 86">FDA00013213</strain>
        <strain evidence="6 90">FDA00013332</strain>
        <strain evidence="12 95">FDA00013853</strain>
        <strain evidence="47">FDA00014181</strain>
        <strain evidence="48 119">FDA00014336</strain>
        <strain evidence="50 112">FDA00014370</strain>
        <strain evidence="49 113">FDA00014392</strain>
        <strain evidence="51 98">FDA00014472</strain>
        <strain evidence="59 124">FDA00015028</strain>
        <strain evidence="64">FDA00015054</strain>
        <strain evidence="30 144">FDA1005580-S054-001</strain>
        <strain evidence="132">FDA1077646-S145-002</strain>
        <strain evidence="129">FDA1090798-S029-001</strain>
        <strain evidence="131">FDA956581-098-004</strain>
        <strain evidence="28 137">FDA960927-006-004</strain>
        <strain evidence="32 151">FLAG-38921</strain>
        <strain evidence="54 120">FLAG-51482A</strain>
        <strain evidence="26 93">FLAG-54356</strain>
        <strain evidence="15 100">FLAG-78586</strain>
        <strain evidence="11 108">FSIS31901579</strain>
        <strain evidence="44 138">LS1344</strain>
        <strain evidence="13 107">NYAG13B12507-5</strain>
        <strain evidence="61 125">OSF101448</strain>
        <strain evidence="10 96">VA-WGS-00405</strain>
    </source>
</reference>
<dbReference type="EMBL" id="AAASTI010000001">
    <property type="protein sequence ID" value="EAE5602946.1"/>
    <property type="molecule type" value="Genomic_DNA"/>
</dbReference>
<dbReference type="EMBL" id="AAAQVA010000001">
    <property type="protein sequence ID" value="EAE1631154.1"/>
    <property type="molecule type" value="Genomic_DNA"/>
</dbReference>
<dbReference type="Proteomes" id="UP000410967">
    <property type="component" value="Unassembled WGS sequence"/>
</dbReference>
<evidence type="ECO:0000313" key="57">
    <source>
        <dbReference type="EMBL" id="EDH0840380.1"/>
    </source>
</evidence>
<dbReference type="Proteomes" id="UP000841146">
    <property type="component" value="Unassembled WGS sequence"/>
</dbReference>
<evidence type="ECO:0000313" key="60">
    <source>
        <dbReference type="EMBL" id="EDN9628504.1"/>
    </source>
</evidence>
<evidence type="ECO:0000313" key="51">
    <source>
        <dbReference type="EMBL" id="ECH7211037.1"/>
    </source>
</evidence>
<dbReference type="Proteomes" id="UP000352246">
    <property type="component" value="Unassembled WGS sequence"/>
</dbReference>
<dbReference type="EMBL" id="AABGHY010000001">
    <property type="protein sequence ID" value="EAH3292929.1"/>
    <property type="molecule type" value="Genomic_DNA"/>
</dbReference>
<evidence type="ECO:0000313" key="54">
    <source>
        <dbReference type="EMBL" id="ECX6923543.1"/>
    </source>
</evidence>
<evidence type="ECO:0000313" key="92">
    <source>
        <dbReference type="Proteomes" id="UP000336166"/>
    </source>
</evidence>
<evidence type="ECO:0000313" key="10">
    <source>
        <dbReference type="EMBL" id="EAD3791621.1"/>
    </source>
</evidence>
<dbReference type="EMBL" id="DAAIRR010000001">
    <property type="protein sequence ID" value="HAB9175070.1"/>
    <property type="molecule type" value="Genomic_DNA"/>
</dbReference>
<evidence type="ECO:0000313" key="78">
    <source>
        <dbReference type="EMBL" id="MCO38295.1"/>
    </source>
</evidence>
<evidence type="ECO:0000313" key="87">
    <source>
        <dbReference type="Proteomes" id="UP000272537"/>
    </source>
</evidence>
<dbReference type="AlphaFoldDB" id="A0A0D8X139"/>
<dbReference type="EMBL" id="AABEQV010000006">
    <property type="protein sequence ID" value="EAG9857370.1"/>
    <property type="molecule type" value="Genomic_DNA"/>
</dbReference>
<dbReference type="Proteomes" id="UP000272537">
    <property type="component" value="Unassembled WGS sequence"/>
</dbReference>
<evidence type="ECO:0000313" key="77">
    <source>
        <dbReference type="EMBL" id="KAA9453397.1"/>
    </source>
</evidence>
<evidence type="ECO:0000313" key="118">
    <source>
        <dbReference type="Proteomes" id="UP000421738"/>
    </source>
</evidence>
<dbReference type="EMBL" id="AAHZFN010000013">
    <property type="protein sequence ID" value="ECB9474101.1"/>
    <property type="molecule type" value="Genomic_DNA"/>
</dbReference>
<dbReference type="EMBL" id="AAAMZD010000001">
    <property type="protein sequence ID" value="EAD3791621.1"/>
    <property type="molecule type" value="Genomic_DNA"/>
</dbReference>
<dbReference type="EMBL" id="QXKO01000001">
    <property type="protein sequence ID" value="RJZ24045.1"/>
    <property type="molecule type" value="Genomic_DNA"/>
</dbReference>
<dbReference type="EMBL" id="AAAQJJ010000013">
    <property type="protein sequence ID" value="EAE0770406.1"/>
    <property type="molecule type" value="Genomic_DNA"/>
</dbReference>
<evidence type="ECO:0000313" key="25">
    <source>
        <dbReference type="EMBL" id="EAG1892283.1"/>
    </source>
</evidence>
<dbReference type="EMBL" id="AAAKQF010000003">
    <property type="protein sequence ID" value="EAC9039855.1"/>
    <property type="molecule type" value="Genomic_DNA"/>
</dbReference>
<dbReference type="GeneID" id="86844678"/>
<evidence type="ECO:0000313" key="130">
    <source>
        <dbReference type="Proteomes" id="UP000478945"/>
    </source>
</evidence>
<dbReference type="EMBL" id="AAAQOE010000001">
    <property type="protein sequence ID" value="EAE1095311.1"/>
    <property type="molecule type" value="Genomic_DNA"/>
</dbReference>
<dbReference type="EMBL" id="AABBAW010000001">
    <property type="protein sequence ID" value="EAG2514030.1"/>
    <property type="molecule type" value="Genomic_DNA"/>
</dbReference>
<evidence type="ECO:0000313" key="126">
    <source>
        <dbReference type="Proteomes" id="UP000467536"/>
    </source>
</evidence>
<evidence type="ECO:0000313" key="140">
    <source>
        <dbReference type="Proteomes" id="UP000529135"/>
    </source>
</evidence>
<dbReference type="EMBL" id="AANCRK010000001">
    <property type="protein sequence ID" value="EDN7713835.1"/>
    <property type="molecule type" value="Genomic_DNA"/>
</dbReference>
<dbReference type="Proteomes" id="UP000481141">
    <property type="component" value="Unassembled WGS sequence"/>
</dbReference>
<evidence type="ECO:0000313" key="14">
    <source>
        <dbReference type="EMBL" id="EAE0770406.1"/>
    </source>
</evidence>
<dbReference type="Proteomes" id="UP000529135">
    <property type="component" value="Unassembled WGS sequence"/>
</dbReference>
<evidence type="ECO:0000313" key="96">
    <source>
        <dbReference type="Proteomes" id="UP000345329"/>
    </source>
</evidence>
<dbReference type="EMBL" id="AABAWE010000001">
    <property type="protein sequence ID" value="EAG2085945.1"/>
    <property type="molecule type" value="Genomic_DNA"/>
</dbReference>
<dbReference type="EMBL" id="AAAIKW010000001">
    <property type="protein sequence ID" value="EAC4551210.1"/>
    <property type="molecule type" value="Genomic_DNA"/>
</dbReference>
<dbReference type="EMBL" id="AABEVI010000006">
    <property type="protein sequence ID" value="EAH0218682.1"/>
    <property type="molecule type" value="Genomic_DNA"/>
</dbReference>
<evidence type="ECO:0000313" key="48">
    <source>
        <dbReference type="EMBL" id="ECB9474101.1"/>
    </source>
</evidence>
<evidence type="ECO:0000313" key="134">
    <source>
        <dbReference type="Proteomes" id="UP000517258"/>
    </source>
</evidence>
<dbReference type="Proteomes" id="UP000478682">
    <property type="component" value="Unassembled WGS sequence"/>
</dbReference>
<dbReference type="EMBL" id="AABCVX010000001">
    <property type="protein sequence ID" value="EAG6168063.1"/>
    <property type="molecule type" value="Genomic_DNA"/>
</dbReference>
<dbReference type="Proteomes" id="UP000845014">
    <property type="component" value="Unassembled WGS sequence"/>
</dbReference>
<dbReference type="Proteomes" id="UP000389283">
    <property type="component" value="Unassembled WGS sequence"/>
</dbReference>
<evidence type="ECO:0000313" key="15">
    <source>
        <dbReference type="EMBL" id="EAE1095311.1"/>
    </source>
</evidence>
<evidence type="ECO:0000313" key="157">
    <source>
        <dbReference type="Proteomes" id="UP000844415"/>
    </source>
</evidence>
<dbReference type="Proteomes" id="UP000843503">
    <property type="component" value="Unassembled WGS sequence"/>
</dbReference>
<evidence type="ECO:0000313" key="64">
    <source>
        <dbReference type="EMBL" id="EDP8513432.1"/>
    </source>
</evidence>
<evidence type="ECO:0000313" key="153">
    <source>
        <dbReference type="Proteomes" id="UP000840567"/>
    </source>
</evidence>
<dbReference type="Proteomes" id="UP000368805">
    <property type="component" value="Unassembled WGS sequence"/>
</dbReference>
<evidence type="ECO:0000313" key="119">
    <source>
        <dbReference type="Proteomes" id="UP000423131"/>
    </source>
</evidence>
<dbReference type="Proteomes" id="UP000335978">
    <property type="component" value="Unassembled WGS sequence"/>
</dbReference>
<evidence type="ECO:0000313" key="128">
    <source>
        <dbReference type="Proteomes" id="UP000478682"/>
    </source>
</evidence>
<evidence type="ECO:0000313" key="156">
    <source>
        <dbReference type="Proteomes" id="UP000843775"/>
    </source>
</evidence>
<evidence type="ECO:0000313" key="150">
    <source>
        <dbReference type="Proteomes" id="UP000566597"/>
    </source>
</evidence>
<dbReference type="Proteomes" id="UP000401273">
    <property type="component" value="Unassembled WGS sequence"/>
</dbReference>
<evidence type="ECO:0000313" key="101">
    <source>
        <dbReference type="Proteomes" id="UP000356407"/>
    </source>
</evidence>
<dbReference type="EMBL" id="AABAGT010000006">
    <property type="protein sequence ID" value="EAG0866705.1"/>
    <property type="molecule type" value="Genomic_DNA"/>
</dbReference>
<evidence type="ECO:0000313" key="123">
    <source>
        <dbReference type="Proteomes" id="UP000460224"/>
    </source>
</evidence>
<dbReference type="EMBL" id="DAAHUJ010000003">
    <property type="protein sequence ID" value="HAB7364103.1"/>
    <property type="molecule type" value="Genomic_DNA"/>
</dbReference>
<dbReference type="Proteomes" id="UP000460224">
    <property type="component" value="Unassembled WGS sequence"/>
</dbReference>
<dbReference type="EMBL" id="AANEHK010000003">
    <property type="protein sequence ID" value="EDO0985411.1"/>
    <property type="molecule type" value="Genomic_DNA"/>
</dbReference>
<evidence type="ECO:0000313" key="115">
    <source>
        <dbReference type="Proteomes" id="UP000406081"/>
    </source>
</evidence>
<evidence type="ECO:0000313" key="43">
    <source>
        <dbReference type="EMBL" id="EAH3292929.1"/>
    </source>
</evidence>
<evidence type="ECO:0000313" key="47">
    <source>
        <dbReference type="EMBL" id="EAK9427905.1"/>
    </source>
</evidence>
<evidence type="ECO:0000313" key="90">
    <source>
        <dbReference type="Proteomes" id="UP000331186"/>
    </source>
</evidence>
<dbReference type="EMBL" id="AALGDA010000008">
    <property type="protein sequence ID" value="ECY9782160.1"/>
    <property type="molecule type" value="Genomic_DNA"/>
</dbReference>
<evidence type="ECO:0000313" key="116">
    <source>
        <dbReference type="Proteomes" id="UP000410967"/>
    </source>
</evidence>
<dbReference type="Proteomes" id="UP000280270">
    <property type="component" value="Unassembled WGS sequence"/>
</dbReference>
<dbReference type="Proteomes" id="UP000398321">
    <property type="component" value="Unassembled WGS sequence"/>
</dbReference>
<dbReference type="EMBL" id="AABATR010000001">
    <property type="protein sequence ID" value="EAG1892283.1"/>
    <property type="molecule type" value="Genomic_DNA"/>
</dbReference>
<evidence type="ECO:0000313" key="71">
    <source>
        <dbReference type="EMBL" id="HAB9175070.1"/>
    </source>
</evidence>
<dbReference type="Proteomes" id="UP000843775">
    <property type="component" value="Unassembled WGS sequence"/>
</dbReference>
<dbReference type="EMBL" id="AABEVT010000001">
    <property type="protein sequence ID" value="EAH0251263.1"/>
    <property type="molecule type" value="Genomic_DNA"/>
</dbReference>
<evidence type="ECO:0000313" key="63">
    <source>
        <dbReference type="EMBL" id="EDP8409943.1"/>
    </source>
</evidence>
<dbReference type="EMBL" id="AANOZB010000004">
    <property type="protein sequence ID" value="EDP8409943.1"/>
    <property type="molecule type" value="Genomic_DNA"/>
</dbReference>
<dbReference type="EMBL" id="AAIAJJ010000005">
    <property type="protein sequence ID" value="ECC1557549.1"/>
    <property type="molecule type" value="Genomic_DNA"/>
</dbReference>
<dbReference type="Proteomes" id="UP000376505">
    <property type="component" value="Unassembled WGS sequence"/>
</dbReference>
<evidence type="ECO:0000313" key="62">
    <source>
        <dbReference type="EMBL" id="EDO0985411.1"/>
    </source>
</evidence>
<evidence type="ECO:0000313" key="21">
    <source>
        <dbReference type="EMBL" id="EAE4940776.1"/>
    </source>
</evidence>
<dbReference type="EMBL" id="DAAJZA010000003">
    <property type="protein sequence ID" value="HAC1754719.1"/>
    <property type="molecule type" value="Genomic_DNA"/>
</dbReference>
<dbReference type="Proteomes" id="UP000285054">
    <property type="component" value="Unassembled WGS sequence"/>
</dbReference>
<evidence type="ECO:0000313" key="45">
    <source>
        <dbReference type="EMBL" id="EAK8897506.1"/>
    </source>
</evidence>
<dbReference type="EMBL" id="AANDQG010000001">
    <property type="protein sequence ID" value="EDN9628504.1"/>
    <property type="molecule type" value="Genomic_DNA"/>
</dbReference>
<dbReference type="EMBL" id="QUQA01000010">
    <property type="protein sequence ID" value="RKC01694.1"/>
    <property type="molecule type" value="Genomic_DNA"/>
</dbReference>
<dbReference type="Proteomes" id="UP000413786">
    <property type="component" value="Unassembled WGS sequence"/>
</dbReference>
<evidence type="ECO:0000313" key="22">
    <source>
        <dbReference type="EMBL" id="EAE5602946.1"/>
    </source>
</evidence>
<dbReference type="Proteomes" id="UP000844415">
    <property type="component" value="Unassembled WGS sequence"/>
</dbReference>
<evidence type="ECO:0000313" key="111">
    <source>
        <dbReference type="Proteomes" id="UP000388699"/>
    </source>
</evidence>
<evidence type="ECO:0000313" key="1">
    <source>
        <dbReference type="EMBL" id="EAC3881854.1"/>
    </source>
</evidence>
<evidence type="ECO:0000313" key="11">
    <source>
        <dbReference type="EMBL" id="EAD5774517.1"/>
    </source>
</evidence>
<dbReference type="Proteomes" id="UP000546397">
    <property type="component" value="Unassembled WGS sequence"/>
</dbReference>
<evidence type="ECO:0000313" key="35">
    <source>
        <dbReference type="EMBL" id="EAG9387753.1"/>
    </source>
</evidence>
<evidence type="ECO:0000313" key="33">
    <source>
        <dbReference type="EMBL" id="EAG6762523.1"/>
    </source>
</evidence>
<dbReference type="EMBL" id="QDAY01000001">
    <property type="protein sequence ID" value="KAA9453397.1"/>
    <property type="molecule type" value="Genomic_DNA"/>
</dbReference>
<dbReference type="EMBL" id="DAAIHR010000001">
    <property type="protein sequence ID" value="HAB8397208.1"/>
    <property type="molecule type" value="Genomic_DNA"/>
</dbReference>
<evidence type="ECO:0000313" key="53">
    <source>
        <dbReference type="EMBL" id="ECR7121997.1"/>
    </source>
</evidence>
<dbReference type="EMBL" id="AAAJCR010000007">
    <property type="protein sequence ID" value="EAC5949928.1"/>
    <property type="molecule type" value="Genomic_DNA"/>
</dbReference>
<dbReference type="OMA" id="MEIKVQG"/>
<dbReference type="EMBL" id="AABGUK010000001">
    <property type="protein sequence ID" value="EAH4240891.1"/>
    <property type="molecule type" value="Genomic_DNA"/>
</dbReference>
<dbReference type="EMBL" id="MJTJ01000019">
    <property type="protein sequence ID" value="OET48795.1"/>
    <property type="molecule type" value="Genomic_DNA"/>
</dbReference>
<sequence length="127" mass="14491">MEIKVQKKLTDGRIAFSSEYGECVGIWADEDPEPSRVYTVEITIPDMISAELLHESEEKHCALEIDEEGLVHVIGKLEDYEEDGFAVLRLEESIICFDTKFSEEIEMLHGRFVEFVIPEIKLSNVGI</sequence>
<evidence type="ECO:0000313" key="141">
    <source>
        <dbReference type="Proteomes" id="UP000530452"/>
    </source>
</evidence>
<dbReference type="Proteomes" id="UP000549379">
    <property type="component" value="Unassembled WGS sequence"/>
</dbReference>
<dbReference type="Proteomes" id="UP000840928">
    <property type="component" value="Unassembled WGS sequence"/>
</dbReference>
<evidence type="ECO:0000313" key="34">
    <source>
        <dbReference type="EMBL" id="EAG6990260.1"/>
    </source>
</evidence>
<evidence type="ECO:0000313" key="83">
    <source>
        <dbReference type="EMBL" id="RKA10935.1"/>
    </source>
</evidence>
<evidence type="ECO:0000313" key="88">
    <source>
        <dbReference type="Proteomes" id="UP000280270"/>
    </source>
</evidence>
<dbReference type="EMBL" id="AACJYH010000004">
    <property type="protein sequence ID" value="EAK8897506.1"/>
    <property type="molecule type" value="Genomic_DNA"/>
</dbReference>
<evidence type="ECO:0000313" key="69">
    <source>
        <dbReference type="EMBL" id="HAB8397208.1"/>
    </source>
</evidence>
<evidence type="ECO:0000313" key="31">
    <source>
        <dbReference type="EMBL" id="EAG4461199.1"/>
    </source>
</evidence>
<evidence type="ECO:0000313" key="5">
    <source>
        <dbReference type="EMBL" id="EAC5949928.1"/>
    </source>
</evidence>
<dbReference type="Proteomes" id="UP000840197">
    <property type="component" value="Unassembled WGS sequence"/>
</dbReference>
<dbReference type="EMBL" id="AABBZO010000002">
    <property type="protein sequence ID" value="EAG4461199.1"/>
    <property type="molecule type" value="Genomic_DNA"/>
</dbReference>
<evidence type="ECO:0000313" key="97">
    <source>
        <dbReference type="Proteomes" id="UP000350032"/>
    </source>
</evidence>
<dbReference type="Proteomes" id="UP000421738">
    <property type="component" value="Unassembled WGS sequence"/>
</dbReference>
<dbReference type="EMBL" id="DAAKPP010000001">
    <property type="protein sequence ID" value="HAC3054433.1"/>
    <property type="molecule type" value="Genomic_DNA"/>
</dbReference>
<evidence type="ECO:0000313" key="106">
    <source>
        <dbReference type="Proteomes" id="UP000368805"/>
    </source>
</evidence>
<evidence type="ECO:0000313" key="52">
    <source>
        <dbReference type="EMBL" id="ECL0131442.1"/>
    </source>
</evidence>
<evidence type="ECO:0000313" key="58">
    <source>
        <dbReference type="EMBL" id="EDN7713835.1"/>
    </source>
</evidence>
<evidence type="ECO:0000313" key="6">
    <source>
        <dbReference type="EMBL" id="EAC6547375.1"/>
    </source>
</evidence>
<dbReference type="KEGG" id="lmv:Y193_11905"/>
<dbReference type="Proteomes" id="UP000193519">
    <property type="component" value="Chromosome"/>
</dbReference>
<dbReference type="Proteomes" id="UP000337746">
    <property type="component" value="Unassembled WGS sequence"/>
</dbReference>
<dbReference type="EMBL" id="AAAICE010000004">
    <property type="protein sequence ID" value="EAC3881854.1"/>
    <property type="molecule type" value="Genomic_DNA"/>
</dbReference>
<evidence type="ECO:0000313" key="44">
    <source>
        <dbReference type="EMBL" id="EAH4240891.1"/>
    </source>
</evidence>
<evidence type="ECO:0000313" key="113">
    <source>
        <dbReference type="Proteomes" id="UP000398321"/>
    </source>
</evidence>
<dbReference type="EMBL" id="AABFVG010000002">
    <property type="protein sequence ID" value="EAH2281133.1"/>
    <property type="molecule type" value="Genomic_DNA"/>
</dbReference>
<organism evidence="73">
    <name type="scientific">Listeria monocytogenes</name>
    <dbReference type="NCBI Taxonomy" id="1639"/>
    <lineage>
        <taxon>Bacteria</taxon>
        <taxon>Bacillati</taxon>
        <taxon>Bacillota</taxon>
        <taxon>Bacilli</taxon>
        <taxon>Bacillales</taxon>
        <taxon>Listeriaceae</taxon>
        <taxon>Listeria</taxon>
    </lineage>
</organism>
<dbReference type="KEGG" id="lmok:CQ02_04065"/>
<dbReference type="EMBL" id="DABJAN010000001">
    <property type="protein sequence ID" value="HAJ9592270.1"/>
    <property type="molecule type" value="Genomic_DNA"/>
</dbReference>
<dbReference type="EMBL" id="AANCZP010000001">
    <property type="protein sequence ID" value="EDN8268628.1"/>
    <property type="molecule type" value="Genomic_DNA"/>
</dbReference>
<evidence type="ECO:0000313" key="17">
    <source>
        <dbReference type="EMBL" id="EAE1631154.1"/>
    </source>
</evidence>
<dbReference type="Proteomes" id="UP000544530">
    <property type="component" value="Unassembled WGS sequence"/>
</dbReference>
<dbReference type="Proteomes" id="UP000332711">
    <property type="component" value="Unassembled WGS sequence"/>
</dbReference>
<evidence type="ECO:0000313" key="86">
    <source>
        <dbReference type="Proteomes" id="UP000269407"/>
    </source>
</evidence>
<evidence type="ECO:0000313" key="7">
    <source>
        <dbReference type="EMBL" id="EAC7479356.1"/>
    </source>
</evidence>
<dbReference type="Proteomes" id="UP000350032">
    <property type="component" value="Unassembled WGS sequence"/>
</dbReference>
<evidence type="ECO:0000313" key="131">
    <source>
        <dbReference type="Proteomes" id="UP000481141"/>
    </source>
</evidence>
<evidence type="ECO:0000313" key="46">
    <source>
        <dbReference type="EMBL" id="EAK9317104.1"/>
    </source>
</evidence>
<dbReference type="Proteomes" id="UP000489121">
    <property type="component" value="Unassembled WGS sequence"/>
</dbReference>
<evidence type="ECO:0000313" key="148">
    <source>
        <dbReference type="Proteomes" id="UP000548826"/>
    </source>
</evidence>
<dbReference type="EMBL" id="AAALRN010000001">
    <property type="protein sequence ID" value="EAD1183923.1"/>
    <property type="molecule type" value="Genomic_DNA"/>
</dbReference>
<evidence type="ECO:0000313" key="80">
    <source>
        <dbReference type="EMBL" id="OET47992.1"/>
    </source>
</evidence>
<evidence type="ECO:0000313" key="65">
    <source>
        <dbReference type="EMBL" id="HAA8053137.1"/>
    </source>
</evidence>
<dbReference type="Proteomes" id="UP000345329">
    <property type="component" value="Unassembled WGS sequence"/>
</dbReference>
<dbReference type="EMBL" id="AABBHO010000035">
    <property type="protein sequence ID" value="EAG2997883.1"/>
    <property type="molecule type" value="Genomic_DNA"/>
</dbReference>
<evidence type="ECO:0000313" key="144">
    <source>
        <dbReference type="Proteomes" id="UP000540117"/>
    </source>
</evidence>
<dbReference type="EMBL" id="DAAJFY010000001">
    <property type="protein sequence ID" value="HAC0274062.1"/>
    <property type="molecule type" value="Genomic_DNA"/>
</dbReference>
<evidence type="ECO:0000313" key="85">
    <source>
        <dbReference type="EMBL" id="UUJ80486.1"/>
    </source>
</evidence>
<dbReference type="EMBL" id="AAASLB010000001">
    <property type="protein sequence ID" value="EAE4940776.1"/>
    <property type="molecule type" value="Genomic_DNA"/>
</dbReference>
<dbReference type="Proteomes" id="UP000458487">
    <property type="component" value="Unassembled WGS sequence"/>
</dbReference>